<dbReference type="EMBL" id="RAWG01000511">
    <property type="protein sequence ID" value="RKH29121.1"/>
    <property type="molecule type" value="Genomic_DNA"/>
</dbReference>
<dbReference type="AlphaFoldDB" id="A0A3A8MHV9"/>
<dbReference type="OrthoDB" id="259915at2"/>
<name>A0A3A8MHV9_9BACT</name>
<accession>A0A3A8MHV9</accession>
<evidence type="ECO:0000313" key="1">
    <source>
        <dbReference type="EMBL" id="RKH29121.1"/>
    </source>
</evidence>
<proteinExistence type="predicted"/>
<reference evidence="2" key="1">
    <citation type="submission" date="2018-09" db="EMBL/GenBank/DDBJ databases">
        <authorList>
            <person name="Livingstone P.G."/>
            <person name="Whitworth D.E."/>
        </authorList>
    </citation>
    <scope>NUCLEOTIDE SEQUENCE [LARGE SCALE GENOMIC DNA]</scope>
    <source>
        <strain evidence="2">CA040B</strain>
    </source>
</reference>
<keyword evidence="2" id="KW-1185">Reference proteome</keyword>
<protein>
    <submittedName>
        <fullName evidence="1">Uncharacterized protein</fullName>
    </submittedName>
</protein>
<organism evidence="1 2">
    <name type="scientific">Corallococcus sicarius</name>
    <dbReference type="NCBI Taxonomy" id="2316726"/>
    <lineage>
        <taxon>Bacteria</taxon>
        <taxon>Pseudomonadati</taxon>
        <taxon>Myxococcota</taxon>
        <taxon>Myxococcia</taxon>
        <taxon>Myxococcales</taxon>
        <taxon>Cystobacterineae</taxon>
        <taxon>Myxococcaceae</taxon>
        <taxon>Corallococcus</taxon>
    </lineage>
</organism>
<comment type="caution">
    <text evidence="1">The sequence shown here is derived from an EMBL/GenBank/DDBJ whole genome shotgun (WGS) entry which is preliminary data.</text>
</comment>
<evidence type="ECO:0000313" key="2">
    <source>
        <dbReference type="Proteomes" id="UP000273405"/>
    </source>
</evidence>
<sequence length="206" mass="22940">MLSGCEVKGERVVTVPNRDSLLITGAEDAEGLLEVAEATMAGLKAPRPVDGRALRLTADGWRPFLPEPGSPSRSLLENLAFASRVRGYQEQTERLRRQHEKEGSQLYVAGYVPEQDAKGRFFGQTLWFNDGETLLPRADVILFMDTSLGPDAPPVASVRWDLVVRDAGTMLMPEPGLYPERYRVRGFPSKELLQRWKSDPTAMDVP</sequence>
<gene>
    <name evidence="1" type="ORF">D7X12_39810</name>
</gene>
<dbReference type="Proteomes" id="UP000273405">
    <property type="component" value="Unassembled WGS sequence"/>
</dbReference>
<dbReference type="RefSeq" id="WP_120630359.1">
    <property type="nucleotide sequence ID" value="NZ_RAWG01000511.1"/>
</dbReference>